<evidence type="ECO:0000256" key="5">
    <source>
        <dbReference type="ARBA" id="ARBA00022801"/>
    </source>
</evidence>
<proteinExistence type="inferred from homology"/>
<dbReference type="RefSeq" id="WP_189444894.1">
    <property type="nucleotide sequence ID" value="NZ_BMZI01000005.1"/>
</dbReference>
<dbReference type="CDD" id="cd00641">
    <property type="entry name" value="GTP_cyclohydro2"/>
    <property type="match status" value="1"/>
</dbReference>
<feature type="domain" description="GTP cyclohydrolase II" evidence="10">
    <location>
        <begin position="167"/>
        <end position="332"/>
    </location>
</feature>
<feature type="binding site" evidence="9">
    <location>
        <position position="318"/>
    </location>
    <ligand>
        <name>GTP</name>
        <dbReference type="ChEBI" id="CHEBI:37565"/>
    </ligand>
</feature>
<evidence type="ECO:0000256" key="7">
    <source>
        <dbReference type="ARBA" id="ARBA00023134"/>
    </source>
</evidence>
<dbReference type="InterPro" id="IPR036144">
    <property type="entry name" value="RibA-like_sf"/>
</dbReference>
<dbReference type="NCBIfam" id="NF001591">
    <property type="entry name" value="PRK00393.1"/>
    <property type="match status" value="1"/>
</dbReference>
<evidence type="ECO:0000256" key="8">
    <source>
        <dbReference type="ARBA" id="ARBA00049295"/>
    </source>
</evidence>
<evidence type="ECO:0000313" key="11">
    <source>
        <dbReference type="EMBL" id="GHB23752.1"/>
    </source>
</evidence>
<feature type="binding site" evidence="9">
    <location>
        <position position="234"/>
    </location>
    <ligand>
        <name>GTP</name>
        <dbReference type="ChEBI" id="CHEBI:37565"/>
    </ligand>
</feature>
<comment type="pathway">
    <text evidence="1 9">Cofactor biosynthesis; riboflavin biosynthesis; 5-amino-6-(D-ribitylamino)uracil from GTP: step 1/4.</text>
</comment>
<dbReference type="PANTHER" id="PTHR21327">
    <property type="entry name" value="GTP CYCLOHYDROLASE II-RELATED"/>
    <property type="match status" value="1"/>
</dbReference>
<evidence type="ECO:0000256" key="4">
    <source>
        <dbReference type="ARBA" id="ARBA00022741"/>
    </source>
</evidence>
<feature type="binding site" evidence="9">
    <location>
        <begin position="256"/>
        <end position="258"/>
    </location>
    <ligand>
        <name>GTP</name>
        <dbReference type="ChEBI" id="CHEBI:37565"/>
    </ligand>
</feature>
<name>A0ABQ3E3G4_9GAMM</name>
<dbReference type="Proteomes" id="UP000646745">
    <property type="component" value="Unassembled WGS sequence"/>
</dbReference>
<evidence type="ECO:0000313" key="12">
    <source>
        <dbReference type="Proteomes" id="UP000646745"/>
    </source>
</evidence>
<comment type="caution">
    <text evidence="11">The sequence shown here is derived from an EMBL/GenBank/DDBJ whole genome shotgun (WGS) entry which is preliminary data.</text>
</comment>
<feature type="binding site" evidence="9">
    <location>
        <position position="231"/>
    </location>
    <ligand>
        <name>Zn(2+)</name>
        <dbReference type="ChEBI" id="CHEBI:29105"/>
        <note>catalytic</note>
    </ligand>
</feature>
<gene>
    <name evidence="9 11" type="primary">ribA</name>
    <name evidence="11" type="ORF">GCM10009038_23370</name>
</gene>
<dbReference type="HAMAP" id="MF_00179">
    <property type="entry name" value="RibA"/>
    <property type="match status" value="1"/>
</dbReference>
<dbReference type="Pfam" id="PF00925">
    <property type="entry name" value="GTP_cyclohydro2"/>
    <property type="match status" value="1"/>
</dbReference>
<comment type="catalytic activity">
    <reaction evidence="8 9">
        <text>GTP + 4 H2O = 2,5-diamino-6-hydroxy-4-(5-phosphoribosylamino)-pyrimidine + formate + 2 phosphate + 3 H(+)</text>
        <dbReference type="Rhea" id="RHEA:23704"/>
        <dbReference type="ChEBI" id="CHEBI:15377"/>
        <dbReference type="ChEBI" id="CHEBI:15378"/>
        <dbReference type="ChEBI" id="CHEBI:15740"/>
        <dbReference type="ChEBI" id="CHEBI:37565"/>
        <dbReference type="ChEBI" id="CHEBI:43474"/>
        <dbReference type="ChEBI" id="CHEBI:58614"/>
        <dbReference type="EC" id="3.5.4.25"/>
    </reaction>
</comment>
<evidence type="ECO:0000256" key="9">
    <source>
        <dbReference type="HAMAP-Rule" id="MF_00179"/>
    </source>
</evidence>
<feature type="binding site" evidence="9">
    <location>
        <position position="229"/>
    </location>
    <ligand>
        <name>Zn(2+)</name>
        <dbReference type="ChEBI" id="CHEBI:29105"/>
        <note>catalytic</note>
    </ligand>
</feature>
<evidence type="ECO:0000256" key="1">
    <source>
        <dbReference type="ARBA" id="ARBA00004853"/>
    </source>
</evidence>
<feature type="binding site" evidence="9">
    <location>
        <position position="218"/>
    </location>
    <ligand>
        <name>Zn(2+)</name>
        <dbReference type="ChEBI" id="CHEBI:29105"/>
        <note>catalytic</note>
    </ligand>
</feature>
<feature type="binding site" evidence="9">
    <location>
        <position position="313"/>
    </location>
    <ligand>
        <name>GTP</name>
        <dbReference type="ChEBI" id="CHEBI:37565"/>
    </ligand>
</feature>
<comment type="function">
    <text evidence="9">Catalyzes the conversion of GTP to 2,5-diamino-6-ribosylamino-4(3H)-pyrimidinone 5'-phosphate (DARP), formate and pyrophosphate.</text>
</comment>
<keyword evidence="5 9" id="KW-0378">Hydrolase</keyword>
<keyword evidence="6 9" id="KW-0862">Zinc</keyword>
<dbReference type="PANTHER" id="PTHR21327:SF18">
    <property type="entry name" value="3,4-DIHYDROXY-2-BUTANONE 4-PHOSPHATE SYNTHASE"/>
    <property type="match status" value="1"/>
</dbReference>
<feature type="active site" description="Proton acceptor" evidence="9">
    <location>
        <position position="290"/>
    </location>
</feature>
<feature type="binding site" evidence="9">
    <location>
        <begin position="213"/>
        <end position="217"/>
    </location>
    <ligand>
        <name>GTP</name>
        <dbReference type="ChEBI" id="CHEBI:37565"/>
    </ligand>
</feature>
<dbReference type="EMBL" id="BMZI01000005">
    <property type="protein sequence ID" value="GHB23752.1"/>
    <property type="molecule type" value="Genomic_DNA"/>
</dbReference>
<keyword evidence="3 9" id="KW-0479">Metal-binding</keyword>
<accession>A0ABQ3E3G4</accession>
<dbReference type="InterPro" id="IPR032677">
    <property type="entry name" value="GTP_cyclohydro_II"/>
</dbReference>
<keyword evidence="7 9" id="KW-0342">GTP-binding</keyword>
<keyword evidence="4 9" id="KW-0547">Nucleotide-binding</keyword>
<keyword evidence="2 9" id="KW-0686">Riboflavin biosynthesis</keyword>
<dbReference type="Gene3D" id="3.40.50.10990">
    <property type="entry name" value="GTP cyclohydrolase II"/>
    <property type="match status" value="1"/>
</dbReference>
<dbReference type="EC" id="3.5.4.25" evidence="9"/>
<organism evidence="11 12">
    <name type="scientific">Salinicola rhizosphaerae</name>
    <dbReference type="NCBI Taxonomy" id="1443141"/>
    <lineage>
        <taxon>Bacteria</taxon>
        <taxon>Pseudomonadati</taxon>
        <taxon>Pseudomonadota</taxon>
        <taxon>Gammaproteobacteria</taxon>
        <taxon>Oceanospirillales</taxon>
        <taxon>Halomonadaceae</taxon>
        <taxon>Salinicola</taxon>
    </lineage>
</organism>
<evidence type="ECO:0000256" key="2">
    <source>
        <dbReference type="ARBA" id="ARBA00022619"/>
    </source>
</evidence>
<keyword evidence="12" id="KW-1185">Reference proteome</keyword>
<reference evidence="12" key="1">
    <citation type="journal article" date="2019" name="Int. J. Syst. Evol. Microbiol.">
        <title>The Global Catalogue of Microorganisms (GCM) 10K type strain sequencing project: providing services to taxonomists for standard genome sequencing and annotation.</title>
        <authorList>
            <consortium name="The Broad Institute Genomics Platform"/>
            <consortium name="The Broad Institute Genome Sequencing Center for Infectious Disease"/>
            <person name="Wu L."/>
            <person name="Ma J."/>
        </authorList>
    </citation>
    <scope>NUCLEOTIDE SEQUENCE [LARGE SCALE GENOMIC DNA]</scope>
    <source>
        <strain evidence="12">KCTC 32998</strain>
    </source>
</reference>
<evidence type="ECO:0000256" key="3">
    <source>
        <dbReference type="ARBA" id="ARBA00022723"/>
    </source>
</evidence>
<dbReference type="InterPro" id="IPR000926">
    <property type="entry name" value="RibA"/>
</dbReference>
<feature type="active site" description="Nucleophile" evidence="9">
    <location>
        <position position="292"/>
    </location>
</feature>
<evidence type="ECO:0000256" key="6">
    <source>
        <dbReference type="ARBA" id="ARBA00022833"/>
    </source>
</evidence>
<protein>
    <recommendedName>
        <fullName evidence="9">GTP cyclohydrolase-2</fullName>
        <ecNumber evidence="9">3.5.4.25</ecNumber>
    </recommendedName>
    <alternativeName>
        <fullName evidence="9">GTP cyclohydrolase II</fullName>
    </alternativeName>
</protein>
<comment type="similarity">
    <text evidence="9">Belongs to the GTP cyclohydrolase II family.</text>
</comment>
<dbReference type="SUPFAM" id="SSF142695">
    <property type="entry name" value="RibA-like"/>
    <property type="match status" value="1"/>
</dbReference>
<feature type="binding site" evidence="9">
    <location>
        <position position="278"/>
    </location>
    <ligand>
        <name>GTP</name>
        <dbReference type="ChEBI" id="CHEBI:37565"/>
    </ligand>
</feature>
<evidence type="ECO:0000259" key="10">
    <source>
        <dbReference type="Pfam" id="PF00925"/>
    </source>
</evidence>
<sequence>MRQVERAIFDLRRGLPVLVRAANSDVLVHPLEGCDDEALAALHALSGNEPALAVTRHRLARLGLDTADRIVRIPLDPADTAEEVVAWASAEKSALPPEITPQSANEGTVAALDMMRIGLLIPAAVVGDVSDAQRARVETLVADGSILAVAAEQVDAYAETRSNFLKRTSDAEIPLSHAERARFVMFREADGMREHIAIVIGDPNDWSDAVPVRLHSACLTGDLFGSLRCDCGEQLRESVRAIDERGGGVLLYLAQEGRGIGLANKLRAYTLQDGGLDTVDADHVLGFGDDERTYGVALEMLEQLEIERIELLTNNPEKIAAMDQGGVEVVNRRGIYGKLTKQNRRYLDAKAKRAGHWLEDVLNGSEEAGRVTALQRPAAR</sequence>
<comment type="cofactor">
    <cofactor evidence="9">
        <name>Zn(2+)</name>
        <dbReference type="ChEBI" id="CHEBI:29105"/>
    </cofactor>
    <text evidence="9">Binds 1 zinc ion per subunit.</text>
</comment>